<feature type="chain" id="PRO_5003524284" evidence="1">
    <location>
        <begin position="19"/>
        <end position="61"/>
    </location>
</feature>
<dbReference type="EMBL" id="ABDG02000015">
    <property type="protein sequence ID" value="EHK50022.1"/>
    <property type="molecule type" value="Genomic_DNA"/>
</dbReference>
<protein>
    <submittedName>
        <fullName evidence="2">Uncharacterized protein</fullName>
    </submittedName>
</protein>
<dbReference type="HOGENOM" id="CLU_2922895_0_0_1"/>
<gene>
    <name evidence="2" type="ORF">TRIATDRAFT_297374</name>
</gene>
<comment type="caution">
    <text evidence="2">The sequence shown here is derived from an EMBL/GenBank/DDBJ whole genome shotgun (WGS) entry which is preliminary data.</text>
</comment>
<keyword evidence="1" id="KW-0732">Signal</keyword>
<keyword evidence="3" id="KW-1185">Reference proteome</keyword>
<evidence type="ECO:0000313" key="3">
    <source>
        <dbReference type="Proteomes" id="UP000005426"/>
    </source>
</evidence>
<organism evidence="2 3">
    <name type="scientific">Hypocrea atroviridis (strain ATCC 20476 / IMI 206040)</name>
    <name type="common">Trichoderma atroviride</name>
    <dbReference type="NCBI Taxonomy" id="452589"/>
    <lineage>
        <taxon>Eukaryota</taxon>
        <taxon>Fungi</taxon>
        <taxon>Dikarya</taxon>
        <taxon>Ascomycota</taxon>
        <taxon>Pezizomycotina</taxon>
        <taxon>Sordariomycetes</taxon>
        <taxon>Hypocreomycetidae</taxon>
        <taxon>Hypocreales</taxon>
        <taxon>Hypocreaceae</taxon>
        <taxon>Trichoderma</taxon>
    </lineage>
</organism>
<evidence type="ECO:0000256" key="1">
    <source>
        <dbReference type="SAM" id="SignalP"/>
    </source>
</evidence>
<proteinExistence type="predicted"/>
<dbReference type="AlphaFoldDB" id="G9NHC8"/>
<name>G9NHC8_HYPAI</name>
<evidence type="ECO:0000313" key="2">
    <source>
        <dbReference type="EMBL" id="EHK50022.1"/>
    </source>
</evidence>
<reference evidence="2 3" key="1">
    <citation type="journal article" date="2011" name="Genome Biol.">
        <title>Comparative genome sequence analysis underscores mycoparasitism as the ancestral life style of Trichoderma.</title>
        <authorList>
            <person name="Kubicek C.P."/>
            <person name="Herrera-Estrella A."/>
            <person name="Seidl-Seiboth V."/>
            <person name="Martinez D.A."/>
            <person name="Druzhinina I.S."/>
            <person name="Thon M."/>
            <person name="Zeilinger S."/>
            <person name="Casas-Flores S."/>
            <person name="Horwitz B.A."/>
            <person name="Mukherjee P.K."/>
            <person name="Mukherjee M."/>
            <person name="Kredics L."/>
            <person name="Alcaraz L.D."/>
            <person name="Aerts A."/>
            <person name="Antal Z."/>
            <person name="Atanasova L."/>
            <person name="Cervantes-Badillo M.G."/>
            <person name="Challacombe J."/>
            <person name="Chertkov O."/>
            <person name="McCluskey K."/>
            <person name="Coulpier F."/>
            <person name="Deshpande N."/>
            <person name="von Doehren H."/>
            <person name="Ebbole D.J."/>
            <person name="Esquivel-Naranjo E.U."/>
            <person name="Fekete E."/>
            <person name="Flipphi M."/>
            <person name="Glaser F."/>
            <person name="Gomez-Rodriguez E.Y."/>
            <person name="Gruber S."/>
            <person name="Han C."/>
            <person name="Henrissat B."/>
            <person name="Hermosa R."/>
            <person name="Hernandez-Onate M."/>
            <person name="Karaffa L."/>
            <person name="Kosti I."/>
            <person name="Le Crom S."/>
            <person name="Lindquist E."/>
            <person name="Lucas S."/>
            <person name="Luebeck M."/>
            <person name="Luebeck P.S."/>
            <person name="Margeot A."/>
            <person name="Metz B."/>
            <person name="Misra M."/>
            <person name="Nevalainen H."/>
            <person name="Omann M."/>
            <person name="Packer N."/>
            <person name="Perrone G."/>
            <person name="Uresti-Rivera E.E."/>
            <person name="Salamov A."/>
            <person name="Schmoll M."/>
            <person name="Seiboth B."/>
            <person name="Shapiro H."/>
            <person name="Sukno S."/>
            <person name="Tamayo-Ramos J.A."/>
            <person name="Tisch D."/>
            <person name="Wiest A."/>
            <person name="Wilkinson H.H."/>
            <person name="Zhang M."/>
            <person name="Coutinho P.M."/>
            <person name="Kenerley C.M."/>
            <person name="Monte E."/>
            <person name="Baker S.E."/>
            <person name="Grigoriev I.V."/>
        </authorList>
    </citation>
    <scope>NUCLEOTIDE SEQUENCE [LARGE SCALE GENOMIC DNA]</scope>
    <source>
        <strain evidence="3">ATCC 20476 / IMI 206040</strain>
    </source>
</reference>
<sequence>MLVQLVLVLLLLLLHGFGEILSGCCWQGMDDDSMIIPPVEQAWQSVQVPYWREMPPWNLPA</sequence>
<feature type="signal peptide" evidence="1">
    <location>
        <begin position="1"/>
        <end position="18"/>
    </location>
</feature>
<dbReference type="Proteomes" id="UP000005426">
    <property type="component" value="Unassembled WGS sequence"/>
</dbReference>
<accession>G9NHC8</accession>